<evidence type="ECO:0000256" key="5">
    <source>
        <dbReference type="SAM" id="MobiDB-lite"/>
    </source>
</evidence>
<dbReference type="PROSITE" id="PS51194">
    <property type="entry name" value="HELICASE_CTER"/>
    <property type="match status" value="1"/>
</dbReference>
<dbReference type="SMART" id="SM00382">
    <property type="entry name" value="AAA"/>
    <property type="match status" value="1"/>
</dbReference>
<dbReference type="SMART" id="SM00490">
    <property type="entry name" value="HELICc"/>
    <property type="match status" value="1"/>
</dbReference>
<proteinExistence type="predicted"/>
<evidence type="ECO:0000259" key="7">
    <source>
        <dbReference type="PROSITE" id="PS51194"/>
    </source>
</evidence>
<dbReference type="InterPro" id="IPR001650">
    <property type="entry name" value="Helicase_C-like"/>
</dbReference>
<dbReference type="Pfam" id="PF04408">
    <property type="entry name" value="WHD_HA2"/>
    <property type="match status" value="1"/>
</dbReference>
<dbReference type="GO" id="GO:0003723">
    <property type="term" value="F:RNA binding"/>
    <property type="evidence" value="ECO:0007669"/>
    <property type="project" value="TreeGrafter"/>
</dbReference>
<organism evidence="8 9">
    <name type="scientific">Candidatus Desulfobacillus denitrificans</name>
    <dbReference type="NCBI Taxonomy" id="2608985"/>
    <lineage>
        <taxon>Bacteria</taxon>
        <taxon>Pseudomonadati</taxon>
        <taxon>Pseudomonadota</taxon>
        <taxon>Betaproteobacteria</taxon>
        <taxon>Candidatus Desulfobacillus</taxon>
    </lineage>
</organism>
<dbReference type="InterPro" id="IPR024590">
    <property type="entry name" value="HrpA_C"/>
</dbReference>
<dbReference type="SMART" id="SM00847">
    <property type="entry name" value="HA2"/>
    <property type="match status" value="1"/>
</dbReference>
<dbReference type="SUPFAM" id="SSF52540">
    <property type="entry name" value="P-loop containing nucleoside triphosphate hydrolases"/>
    <property type="match status" value="1"/>
</dbReference>
<dbReference type="NCBIfam" id="TIGR01967">
    <property type="entry name" value="DEAH_box_HrpA"/>
    <property type="match status" value="1"/>
</dbReference>
<dbReference type="InterPro" id="IPR014001">
    <property type="entry name" value="Helicase_ATP-bd"/>
</dbReference>
<evidence type="ECO:0000256" key="4">
    <source>
        <dbReference type="ARBA" id="ARBA00022840"/>
    </source>
</evidence>
<protein>
    <submittedName>
        <fullName evidence="8">ATP-dependent RNA helicase HrpA</fullName>
    </submittedName>
</protein>
<keyword evidence="4" id="KW-0067">ATP-binding</keyword>
<evidence type="ECO:0000256" key="2">
    <source>
        <dbReference type="ARBA" id="ARBA00022801"/>
    </source>
</evidence>
<dbReference type="Pfam" id="PF07717">
    <property type="entry name" value="OB_NTP_bind"/>
    <property type="match status" value="1"/>
</dbReference>
<dbReference type="PROSITE" id="PS51192">
    <property type="entry name" value="HELICASE_ATP_BIND_1"/>
    <property type="match status" value="1"/>
</dbReference>
<dbReference type="Pfam" id="PF21010">
    <property type="entry name" value="HA2_C"/>
    <property type="match status" value="1"/>
</dbReference>
<evidence type="ECO:0000256" key="1">
    <source>
        <dbReference type="ARBA" id="ARBA00022741"/>
    </source>
</evidence>
<dbReference type="Pfam" id="PF11898">
    <property type="entry name" value="DUF3418"/>
    <property type="match status" value="1"/>
</dbReference>
<dbReference type="FunFam" id="3.40.50.300:FF:000575">
    <property type="entry name" value="ATP-dependent helicase hrpA"/>
    <property type="match status" value="1"/>
</dbReference>
<dbReference type="AlphaFoldDB" id="A0A809S8X5"/>
<dbReference type="PANTHER" id="PTHR18934">
    <property type="entry name" value="ATP-DEPENDENT RNA HELICASE"/>
    <property type="match status" value="1"/>
</dbReference>
<dbReference type="InterPro" id="IPR048333">
    <property type="entry name" value="HA2_WH"/>
</dbReference>
<keyword evidence="3 8" id="KW-0347">Helicase</keyword>
<dbReference type="Proteomes" id="UP000662914">
    <property type="component" value="Chromosome"/>
</dbReference>
<dbReference type="FunFam" id="1.20.120.1080:FF:000005">
    <property type="entry name" value="ATP-dependent helicase HrpA"/>
    <property type="match status" value="1"/>
</dbReference>
<keyword evidence="2" id="KW-0378">Hydrolase</keyword>
<dbReference type="InterPro" id="IPR010222">
    <property type="entry name" value="RNA_helicase_HrpA"/>
</dbReference>
<name>A0A809S8X5_9PROT</name>
<evidence type="ECO:0000256" key="3">
    <source>
        <dbReference type="ARBA" id="ARBA00022806"/>
    </source>
</evidence>
<dbReference type="SMART" id="SM00487">
    <property type="entry name" value="DEXDc"/>
    <property type="match status" value="1"/>
</dbReference>
<dbReference type="GO" id="GO:0003724">
    <property type="term" value="F:RNA helicase activity"/>
    <property type="evidence" value="ECO:0007669"/>
    <property type="project" value="InterPro"/>
</dbReference>
<dbReference type="PANTHER" id="PTHR18934:SF99">
    <property type="entry name" value="ATP-DEPENDENT RNA HELICASE DHX37-RELATED"/>
    <property type="match status" value="1"/>
</dbReference>
<dbReference type="InterPro" id="IPR011545">
    <property type="entry name" value="DEAD/DEAH_box_helicase_dom"/>
</dbReference>
<keyword evidence="1" id="KW-0547">Nucleotide-binding</keyword>
<reference evidence="8" key="1">
    <citation type="journal article" name="DNA Res.">
        <title>The physiological potential of anammox bacteria as revealed by their core genome structure.</title>
        <authorList>
            <person name="Okubo T."/>
            <person name="Toyoda A."/>
            <person name="Fukuhara K."/>
            <person name="Uchiyama I."/>
            <person name="Harigaya Y."/>
            <person name="Kuroiwa M."/>
            <person name="Suzuki T."/>
            <person name="Murakami Y."/>
            <person name="Suwa Y."/>
            <person name="Takami H."/>
        </authorList>
    </citation>
    <scope>NUCLEOTIDE SEQUENCE</scope>
    <source>
        <strain evidence="8">317325-3</strain>
    </source>
</reference>
<dbReference type="InterPro" id="IPR027417">
    <property type="entry name" value="P-loop_NTPase"/>
</dbReference>
<evidence type="ECO:0000259" key="6">
    <source>
        <dbReference type="PROSITE" id="PS51192"/>
    </source>
</evidence>
<evidence type="ECO:0000313" key="9">
    <source>
        <dbReference type="Proteomes" id="UP000662914"/>
    </source>
</evidence>
<accession>A0A809S8X5</accession>
<dbReference type="InterPro" id="IPR003593">
    <property type="entry name" value="AAA+_ATPase"/>
</dbReference>
<dbReference type="Pfam" id="PF00270">
    <property type="entry name" value="DEAD"/>
    <property type="match status" value="1"/>
</dbReference>
<feature type="domain" description="Helicase ATP-binding" evidence="6">
    <location>
        <begin position="31"/>
        <end position="194"/>
    </location>
</feature>
<dbReference type="Gene3D" id="1.20.120.1080">
    <property type="match status" value="1"/>
</dbReference>
<dbReference type="GO" id="GO:0005524">
    <property type="term" value="F:ATP binding"/>
    <property type="evidence" value="ECO:0007669"/>
    <property type="project" value="UniProtKB-KW"/>
</dbReference>
<dbReference type="InterPro" id="IPR007502">
    <property type="entry name" value="Helicase-assoc_dom"/>
</dbReference>
<dbReference type="InterPro" id="IPR011709">
    <property type="entry name" value="DEAD-box_helicase_OB_fold"/>
</dbReference>
<evidence type="ECO:0000313" key="8">
    <source>
        <dbReference type="EMBL" id="BBO19884.1"/>
    </source>
</evidence>
<dbReference type="KEGG" id="ddz:DSYM_05830"/>
<dbReference type="Pfam" id="PF00271">
    <property type="entry name" value="Helicase_C"/>
    <property type="match status" value="1"/>
</dbReference>
<dbReference type="CDD" id="cd18791">
    <property type="entry name" value="SF2_C_RHA"/>
    <property type="match status" value="1"/>
</dbReference>
<dbReference type="EMBL" id="AP021857">
    <property type="protein sequence ID" value="BBO19884.1"/>
    <property type="molecule type" value="Genomic_DNA"/>
</dbReference>
<feature type="domain" description="Helicase C-terminal" evidence="7">
    <location>
        <begin position="212"/>
        <end position="383"/>
    </location>
</feature>
<gene>
    <name evidence="8" type="ORF">DSYM_05830</name>
</gene>
<feature type="region of interest" description="Disordered" evidence="5">
    <location>
        <begin position="464"/>
        <end position="484"/>
    </location>
</feature>
<dbReference type="GO" id="GO:0016787">
    <property type="term" value="F:hydrolase activity"/>
    <property type="evidence" value="ECO:0007669"/>
    <property type="project" value="UniProtKB-KW"/>
</dbReference>
<dbReference type="Gene3D" id="3.40.50.300">
    <property type="entry name" value="P-loop containing nucleotide triphosphate hydrolases"/>
    <property type="match status" value="2"/>
</dbReference>
<sequence length="1245" mass="141210">MRFDPEIRLAARPAIAYDDELPVSAKRAEIAEAIRKNQVVIVCGETGSGKTTQLPKICLELGRGAHGLIGHTQPRRIAARATATRIAQELKSELGRAVGFKIRFTDRVSPDSYIKLMTDGILLAETQGDPQLRQYDTLIIDEAHERSLNIDFLLGYLKQLLPKRPELKVIVTSATLDADRFSKHFNDAPVIEVSGRLYPIEMRWRPPADDVDLPEAIVDAVDECHRNGPGDVLVFLPGEREIREAAEALRKHHPPGTELLPLYARQSAQEQQRVFAPAKGRRVVLATNVAETSLTVPGIRYVVDSGLARVKRYSHRNKVEMLQVEDIARSAANQRAGRCGRVMSGVCIRLYAEDDYQKRLAHTEPELLRSSLAGVILRMKSLHLGEVEDFPFLDRPLPRMVTDGYQLLAELGAVDDERELTQTGRELARLPLDPRIARMILAARDGHCLREMLVIAAALSVQDPRERPQEQAGAADQAHAKWRGDEPQQRSEFLAWLNLWKAFDAVWMHESQRKQRDWCRKNFLSYLRMREWREVHAQLHTLAGEHSWRENEKPATYEQVHKALLSGLLGNLGLKSEEEGHYLGARGIRFWPHPGSALAKKAGRWIVAAELVETTRLYARCLAKIEPEWLEAVGAHLVRKSVYDPHWEKRTGQVRAWERATLHGLVLYAKRPVTYGRIDPKLARELFIREGLVQGALPDEMARHARFFQHNRKLVRDIEQLEHKTRRQDVLVDEELIFAFYDAQIPAEAVDVASFERWRKDAEKAEPKLLYLTREQLMRHDAAGVTSERFPPQMEIHGQRYPLAYHFEPGAEDDGVTLTVPVAALNQVPAVRCEWLVPGLLEQKAAQFVKTLPQKYRHRLQPVDEFVADFAEAAHAADEPFLRALTRAAEEKMQLKLPLDAFRAEMVPPHFFMNFRAVDEHGRMLGQSRDLAALRSRFAQQIEQSFARAEAKEESEEGKGAVLQGLTSWSFGELPEIMEVNVGGRGVIGFPALVDEGGTVALRVQDTPEKAAAVHRKGLRRLFALELREQVKFVEKSLPRELGLLFMAWGTEAELKAQIVAATLERTCMMEPLPAQAAAFARRKDEARARISLVAQEIGRLVGAILTEHAALQKKLATIKAQPAVAEDIKAHCAELLPKGFVEATPFERLAHFPRYLKAAQLRIDKQRADPARDARLAQEFAALYKPWERERLARRKSGAPDPWLEDFRWLLEELRVALFAQELKTPMPVSVKRLQKAWESRPRH</sequence>